<proteinExistence type="predicted"/>
<sequence length="405" mass="44917">MPPDTRQAQLEPSRALGHCFDLQASRRLQRLAPQTWMLCFRSNSSPDVMCSALQFCDLVMESRRASAENVRSLLEQQRLSQAEPYLMTRSLHSDPVEVALSNTAQTAIGQASSNDHEINFIFGSPEKENVAVVAPCMEWAFNPSKPGSAVTKPPSEDPYSASLANISSLEGNLYQEEGRVGDSTLGYAQVLPDVSLVCDFSNTSYLLICIASHSIILNQTNHEGQVLGQSGRSNYFYNNRTDLQSLSWLDFANFQETNGATKPHATYQLDNNTSSFDEGDRTSHIEDLHLTSGVPLYPVSGFNTGAIYNNVCITASDPVNFSPQPVTAIIKPTSEQSSLDYQQLSSISQGYEVSHENFNTRFPEPFVMQDQRIQLPRVTTTMAYVNEAWLYSYRGLQMSTGQSND</sequence>
<keyword evidence="2" id="KW-1185">Reference proteome</keyword>
<organism evidence="1 2">
    <name type="scientific">Phellinidium pouzarii</name>
    <dbReference type="NCBI Taxonomy" id="167371"/>
    <lineage>
        <taxon>Eukaryota</taxon>
        <taxon>Fungi</taxon>
        <taxon>Dikarya</taxon>
        <taxon>Basidiomycota</taxon>
        <taxon>Agaricomycotina</taxon>
        <taxon>Agaricomycetes</taxon>
        <taxon>Hymenochaetales</taxon>
        <taxon>Hymenochaetaceae</taxon>
        <taxon>Phellinidium</taxon>
    </lineage>
</organism>
<name>A0A4S4L2B6_9AGAM</name>
<evidence type="ECO:0000313" key="2">
    <source>
        <dbReference type="Proteomes" id="UP000308199"/>
    </source>
</evidence>
<dbReference type="AlphaFoldDB" id="A0A4S4L2B6"/>
<dbReference type="EMBL" id="SGPK01000265">
    <property type="protein sequence ID" value="THH05385.1"/>
    <property type="molecule type" value="Genomic_DNA"/>
</dbReference>
<accession>A0A4S4L2B6</accession>
<reference evidence="1 2" key="1">
    <citation type="submission" date="2019-02" db="EMBL/GenBank/DDBJ databases">
        <title>Genome sequencing of the rare red list fungi Phellinidium pouzarii.</title>
        <authorList>
            <person name="Buettner E."/>
            <person name="Kellner H."/>
        </authorList>
    </citation>
    <scope>NUCLEOTIDE SEQUENCE [LARGE SCALE GENOMIC DNA]</scope>
    <source>
        <strain evidence="1 2">DSM 108285</strain>
    </source>
</reference>
<protein>
    <submittedName>
        <fullName evidence="1">Uncharacterized protein</fullName>
    </submittedName>
</protein>
<comment type="caution">
    <text evidence="1">The sequence shown here is derived from an EMBL/GenBank/DDBJ whole genome shotgun (WGS) entry which is preliminary data.</text>
</comment>
<dbReference type="Proteomes" id="UP000308199">
    <property type="component" value="Unassembled WGS sequence"/>
</dbReference>
<gene>
    <name evidence="1" type="ORF">EW145_g4832</name>
</gene>
<evidence type="ECO:0000313" key="1">
    <source>
        <dbReference type="EMBL" id="THH05385.1"/>
    </source>
</evidence>